<evidence type="ECO:0000313" key="2">
    <source>
        <dbReference type="Proteomes" id="UP000600918"/>
    </source>
</evidence>
<evidence type="ECO:0000313" key="1">
    <source>
        <dbReference type="EMBL" id="KAF7427459.1"/>
    </source>
</evidence>
<dbReference type="AlphaFoldDB" id="A0A834UBA0"/>
<gene>
    <name evidence="1" type="ORF">H0235_007153</name>
</gene>
<reference evidence="1" key="1">
    <citation type="journal article" date="2020" name="G3 (Bethesda)">
        <title>High-Quality Assemblies for Three Invasive Social Wasps from the &lt;i&gt;Vespula&lt;/i&gt; Genus.</title>
        <authorList>
            <person name="Harrop T.W.R."/>
            <person name="Guhlin J."/>
            <person name="McLaughlin G.M."/>
            <person name="Permina E."/>
            <person name="Stockwell P."/>
            <person name="Gilligan J."/>
            <person name="Le Lec M.F."/>
            <person name="Gruber M.A.M."/>
            <person name="Quinn O."/>
            <person name="Lovegrove M."/>
            <person name="Duncan E.J."/>
            <person name="Remnant E.J."/>
            <person name="Van Eeckhoven J."/>
            <person name="Graham B."/>
            <person name="Knapp R.A."/>
            <person name="Langford K.W."/>
            <person name="Kronenberg Z."/>
            <person name="Press M.O."/>
            <person name="Eacker S.M."/>
            <person name="Wilson-Rankin E.E."/>
            <person name="Purcell J."/>
            <person name="Lester P.J."/>
            <person name="Dearden P.K."/>
        </authorList>
    </citation>
    <scope>NUCLEOTIDE SEQUENCE</scope>
    <source>
        <strain evidence="1">Volc-1</strain>
    </source>
</reference>
<dbReference type="EMBL" id="JACSDY010000005">
    <property type="protein sequence ID" value="KAF7427459.1"/>
    <property type="molecule type" value="Genomic_DNA"/>
</dbReference>
<keyword evidence="2" id="KW-1185">Reference proteome</keyword>
<sequence>MAVVVCLINEVGIPGGRVGRLGAFEELQQIKLRVAAALTPSEVGVCSFVTLHTNVSRTSRLEKRALST</sequence>
<protein>
    <submittedName>
        <fullName evidence="1">Uncharacterized protein</fullName>
    </submittedName>
</protein>
<dbReference type="Proteomes" id="UP000600918">
    <property type="component" value="Unassembled WGS sequence"/>
</dbReference>
<accession>A0A834UBA0</accession>
<organism evidence="1 2">
    <name type="scientific">Vespula pensylvanica</name>
    <name type="common">Western yellow jacket</name>
    <name type="synonym">Wasp</name>
    <dbReference type="NCBI Taxonomy" id="30213"/>
    <lineage>
        <taxon>Eukaryota</taxon>
        <taxon>Metazoa</taxon>
        <taxon>Ecdysozoa</taxon>
        <taxon>Arthropoda</taxon>
        <taxon>Hexapoda</taxon>
        <taxon>Insecta</taxon>
        <taxon>Pterygota</taxon>
        <taxon>Neoptera</taxon>
        <taxon>Endopterygota</taxon>
        <taxon>Hymenoptera</taxon>
        <taxon>Apocrita</taxon>
        <taxon>Aculeata</taxon>
        <taxon>Vespoidea</taxon>
        <taxon>Vespidae</taxon>
        <taxon>Vespinae</taxon>
        <taxon>Vespula</taxon>
    </lineage>
</organism>
<name>A0A834UBA0_VESPE</name>
<comment type="caution">
    <text evidence="1">The sequence shown here is derived from an EMBL/GenBank/DDBJ whole genome shotgun (WGS) entry which is preliminary data.</text>
</comment>
<proteinExistence type="predicted"/>